<keyword evidence="1 8" id="KW-0732">Signal</keyword>
<dbReference type="CDD" id="cd06339">
    <property type="entry name" value="PBP1_YraM_LppC_lipoprotein-like"/>
    <property type="match status" value="1"/>
</dbReference>
<dbReference type="GO" id="GO:0030234">
    <property type="term" value="F:enzyme regulator activity"/>
    <property type="evidence" value="ECO:0007669"/>
    <property type="project" value="UniProtKB-UniRule"/>
</dbReference>
<dbReference type="PANTHER" id="PTHR38038:SF1">
    <property type="entry name" value="PENICILLIN-BINDING PROTEIN ACTIVATOR LPOA"/>
    <property type="match status" value="1"/>
</dbReference>
<evidence type="ECO:0000256" key="4">
    <source>
        <dbReference type="ARBA" id="ARBA00023136"/>
    </source>
</evidence>
<keyword evidence="7 8" id="KW-0449">Lipoprotein</keyword>
<comment type="caution">
    <text evidence="11">The sequence shown here is derived from an EMBL/GenBank/DDBJ whole genome shotgun (WGS) entry which is preliminary data.</text>
</comment>
<feature type="region of interest" description="Disordered" evidence="9">
    <location>
        <begin position="604"/>
        <end position="628"/>
    </location>
</feature>
<keyword evidence="5 8" id="KW-0564">Palmitate</keyword>
<dbReference type="PROSITE" id="PS51257">
    <property type="entry name" value="PROKAR_LIPOPROTEIN"/>
    <property type="match status" value="1"/>
</dbReference>
<dbReference type="GO" id="GO:0009252">
    <property type="term" value="P:peptidoglycan biosynthetic process"/>
    <property type="evidence" value="ECO:0007669"/>
    <property type="project" value="UniProtKB-UniRule"/>
</dbReference>
<dbReference type="PANTHER" id="PTHR38038">
    <property type="entry name" value="PENICILLIN-BINDING PROTEIN ACTIVATOR LPOA"/>
    <property type="match status" value="1"/>
</dbReference>
<dbReference type="AlphaFoldDB" id="A0A9X1WFP4"/>
<evidence type="ECO:0000256" key="6">
    <source>
        <dbReference type="ARBA" id="ARBA00023237"/>
    </source>
</evidence>
<evidence type="ECO:0000256" key="10">
    <source>
        <dbReference type="SAM" id="SignalP"/>
    </source>
</evidence>
<comment type="function">
    <text evidence="8">Regulator of peptidoglycan synthesis that is essential for the function of penicillin-binding protein 1A (PBP1a).</text>
</comment>
<dbReference type="Gene3D" id="3.40.50.2300">
    <property type="match status" value="2"/>
</dbReference>
<dbReference type="EMBL" id="JAJNNZ010000002">
    <property type="protein sequence ID" value="MCJ2375929.1"/>
    <property type="molecule type" value="Genomic_DNA"/>
</dbReference>
<dbReference type="InterPro" id="IPR011990">
    <property type="entry name" value="TPR-like_helical_dom_sf"/>
</dbReference>
<keyword evidence="4 8" id="KW-0472">Membrane</keyword>
<keyword evidence="2 8" id="KW-0133">Cell shape</keyword>
<dbReference type="Gene3D" id="1.25.40.10">
    <property type="entry name" value="Tetratricopeptide repeat domain"/>
    <property type="match status" value="1"/>
</dbReference>
<evidence type="ECO:0000256" key="7">
    <source>
        <dbReference type="ARBA" id="ARBA00023288"/>
    </source>
</evidence>
<dbReference type="GO" id="GO:0031241">
    <property type="term" value="C:periplasmic side of cell outer membrane"/>
    <property type="evidence" value="ECO:0007669"/>
    <property type="project" value="UniProtKB-UniRule"/>
</dbReference>
<evidence type="ECO:0000256" key="8">
    <source>
        <dbReference type="HAMAP-Rule" id="MF_01890"/>
    </source>
</evidence>
<accession>A0A9X1WFP4</accession>
<protein>
    <recommendedName>
        <fullName evidence="8">Penicillin-binding protein activator LpoA</fullName>
        <shortName evidence="8">PBP activator LpoA</shortName>
    </recommendedName>
</protein>
<dbReference type="Gene3D" id="1.25.40.650">
    <property type="match status" value="1"/>
</dbReference>
<comment type="subcellular location">
    <subcellularLocation>
        <location evidence="8">Cell outer membrane</location>
        <topology evidence="8">Lipid-anchor</topology>
        <orientation evidence="8">Periplasmic side</orientation>
    </subcellularLocation>
</comment>
<dbReference type="InterPro" id="IPR007443">
    <property type="entry name" value="LpoA"/>
</dbReference>
<evidence type="ECO:0000256" key="2">
    <source>
        <dbReference type="ARBA" id="ARBA00022960"/>
    </source>
</evidence>
<feature type="chain" id="PRO_5040980040" description="Penicillin-binding protein activator LpoA" evidence="10">
    <location>
        <begin position="34"/>
        <end position="628"/>
    </location>
</feature>
<proteinExistence type="inferred from homology"/>
<name>A0A9X1WFP4_9VIBR</name>
<organism evidence="11 12">
    <name type="scientific">Vibrio gelatinilyticus</name>
    <dbReference type="NCBI Taxonomy" id="2893468"/>
    <lineage>
        <taxon>Bacteria</taxon>
        <taxon>Pseudomonadati</taxon>
        <taxon>Pseudomonadota</taxon>
        <taxon>Gammaproteobacteria</taxon>
        <taxon>Vibrionales</taxon>
        <taxon>Vibrionaceae</taxon>
        <taxon>Vibrio</taxon>
    </lineage>
</organism>
<reference evidence="11" key="1">
    <citation type="submission" date="2021-11" db="EMBL/GenBank/DDBJ databases">
        <title>Vibrio ZSDE26 sp. nov. and Vibrio ZSDZ34 sp. nov., isolated from coastal seawater in Qingdao.</title>
        <authorList>
            <person name="Zhang P."/>
        </authorList>
    </citation>
    <scope>NUCLEOTIDE SEQUENCE</scope>
    <source>
        <strain evidence="11">ZSDZ34</strain>
    </source>
</reference>
<dbReference type="HAMAP" id="MF_01890">
    <property type="entry name" value="LpoA"/>
    <property type="match status" value="1"/>
</dbReference>
<gene>
    <name evidence="8" type="primary">lpoA</name>
    <name evidence="11" type="ORF">LNL84_03690</name>
</gene>
<dbReference type="SUPFAM" id="SSF53822">
    <property type="entry name" value="Periplasmic binding protein-like I"/>
    <property type="match status" value="1"/>
</dbReference>
<dbReference type="Pfam" id="PF04348">
    <property type="entry name" value="LppC"/>
    <property type="match status" value="1"/>
</dbReference>
<sequence length="628" mass="69774">MAMMNPKRNSVTRILTPIALALTIAACSSQPSAPTSVDITAKPSDSAQTYLMRADSNQGGFANEWLIMAFKASLAEGNLEQAEKLSARLAKQNLTVIQQAEWQLTRAELNLAMGKPQDVYSQLNFAPEWPLSPQQWAQYHQLRASSLSETEQYFEASRELTYMAAFDPQSEQAVIADQVWQNLEQYSAEQITEFSTQPSEEVLDGWLQLAIYTKTMGSSLTQLQSTLQNWLAENSNHPAALYTPIAIQDILALEITRPRSTALLLPVTGKFAKQAQLVRDGFMLAMMDDQERDPQAIFTVIDTNDTTAEQVKQKLVENSVDFIVGPLTKNNVEALQQAQSTSESPIPALALNIPNTLEATQNLCYLTLSPEQEVAQAAKHLHEQGYQYPLVLAPASALGRRVVKAFEDEWQTLSNNKVAVNQFANRSQLQLAINSVFGLQESQQRIAQMEGMMEIKLESQPRSRRDIDSVYIVANNAELTLIKPFVEVAINPDARQPKLFADSRSHSSKRQYEDLTGVAYSDIPMLINEDQALEAQLDKFWPKSSNGEKRLQALGMDAYMLTNELPQMKVVTGYTVEGQTGQLSIDENCVVQRKISWAEHGTAITSNSESNDQSNADESSQEPSAVAE</sequence>
<evidence type="ECO:0000313" key="11">
    <source>
        <dbReference type="EMBL" id="MCJ2375929.1"/>
    </source>
</evidence>
<dbReference type="GO" id="GO:0008360">
    <property type="term" value="P:regulation of cell shape"/>
    <property type="evidence" value="ECO:0007669"/>
    <property type="project" value="UniProtKB-KW"/>
</dbReference>
<dbReference type="InterPro" id="IPR028082">
    <property type="entry name" value="Peripla_BP_I"/>
</dbReference>
<dbReference type="Proteomes" id="UP001139488">
    <property type="component" value="Unassembled WGS sequence"/>
</dbReference>
<evidence type="ECO:0000256" key="5">
    <source>
        <dbReference type="ARBA" id="ARBA00023139"/>
    </source>
</evidence>
<keyword evidence="12" id="KW-1185">Reference proteome</keyword>
<feature type="signal peptide" evidence="10">
    <location>
        <begin position="1"/>
        <end position="33"/>
    </location>
</feature>
<keyword evidence="3 8" id="KW-0573">Peptidoglycan synthesis</keyword>
<dbReference type="RefSeq" id="WP_244355313.1">
    <property type="nucleotide sequence ID" value="NZ_JAJNNZ010000002.1"/>
</dbReference>
<evidence type="ECO:0000256" key="9">
    <source>
        <dbReference type="SAM" id="MobiDB-lite"/>
    </source>
</evidence>
<comment type="similarity">
    <text evidence="8">Belongs to the LpoA family.</text>
</comment>
<evidence type="ECO:0000256" key="1">
    <source>
        <dbReference type="ARBA" id="ARBA00022729"/>
    </source>
</evidence>
<keyword evidence="6 8" id="KW-0998">Cell outer membrane</keyword>
<evidence type="ECO:0000313" key="12">
    <source>
        <dbReference type="Proteomes" id="UP001139488"/>
    </source>
</evidence>
<comment type="subunit">
    <text evidence="8">Interacts with PBP1a.</text>
</comment>
<evidence type="ECO:0000256" key="3">
    <source>
        <dbReference type="ARBA" id="ARBA00022984"/>
    </source>
</evidence>